<dbReference type="EMBL" id="LSRX01000687">
    <property type="protein sequence ID" value="OLP90935.1"/>
    <property type="molecule type" value="Genomic_DNA"/>
</dbReference>
<organism evidence="2 3">
    <name type="scientific">Symbiodinium microadriaticum</name>
    <name type="common">Dinoflagellate</name>
    <name type="synonym">Zooxanthella microadriatica</name>
    <dbReference type="NCBI Taxonomy" id="2951"/>
    <lineage>
        <taxon>Eukaryota</taxon>
        <taxon>Sar</taxon>
        <taxon>Alveolata</taxon>
        <taxon>Dinophyceae</taxon>
        <taxon>Suessiales</taxon>
        <taxon>Symbiodiniaceae</taxon>
        <taxon>Symbiodinium</taxon>
    </lineage>
</organism>
<dbReference type="Pfam" id="PF10192">
    <property type="entry name" value="GPR180-TMEM145_TM"/>
    <property type="match status" value="1"/>
</dbReference>
<dbReference type="InterPro" id="IPR019336">
    <property type="entry name" value="GPR180/TMEM145_TM"/>
</dbReference>
<dbReference type="AlphaFoldDB" id="A0A1Q9D6Y2"/>
<comment type="caution">
    <text evidence="2">The sequence shown here is derived from an EMBL/GenBank/DDBJ whole genome shotgun (WGS) entry which is preliminary data.</text>
</comment>
<evidence type="ECO:0000313" key="2">
    <source>
        <dbReference type="EMBL" id="OLP90935.1"/>
    </source>
</evidence>
<reference evidence="2 3" key="1">
    <citation type="submission" date="2016-02" db="EMBL/GenBank/DDBJ databases">
        <title>Genome analysis of coral dinoflagellate symbionts highlights evolutionary adaptations to a symbiotic lifestyle.</title>
        <authorList>
            <person name="Aranda M."/>
            <person name="Li Y."/>
            <person name="Liew Y.J."/>
            <person name="Baumgarten S."/>
            <person name="Simakov O."/>
            <person name="Wilson M."/>
            <person name="Piel J."/>
            <person name="Ashoor H."/>
            <person name="Bougouffa S."/>
            <person name="Bajic V.B."/>
            <person name="Ryu T."/>
            <person name="Ravasi T."/>
            <person name="Bayer T."/>
            <person name="Micklem G."/>
            <person name="Kim H."/>
            <person name="Bhak J."/>
            <person name="Lajeunesse T.C."/>
            <person name="Voolstra C.R."/>
        </authorList>
    </citation>
    <scope>NUCLEOTIDE SEQUENCE [LARGE SCALE GENOMIC DNA]</scope>
    <source>
        <strain evidence="2 3">CCMP2467</strain>
    </source>
</reference>
<dbReference type="GO" id="GO:0019236">
    <property type="term" value="P:response to pheromone"/>
    <property type="evidence" value="ECO:0007669"/>
    <property type="project" value="InterPro"/>
</dbReference>
<feature type="domain" description="GPR180/TMEM145 transmembrane" evidence="1">
    <location>
        <begin position="82"/>
        <end position="160"/>
    </location>
</feature>
<proteinExistence type="predicted"/>
<sequence length="282" mass="31383">MICAAEVLFLASFVVFLHWFTKRTLAFGKSAGYVHPVIWTLAAGMITQFVAQAHLPEFIALAATINQIDSDVLHDARRQARIGVIHIMLVGFGKIKDDASYKYHENEGVIGWILLSLRLGLYGWFLWAVQSSAREGGFKIANFLRQFRIAGSLYFLAFPAGALELGRGLRLRTEEKPAACLLALVIVLVSLSDKVTQLFAQYLQHSVMTIGQMVMQTGFNLWLSSLFLTRGEYFKAQILQLAVLCSGSRTWCRGAVLEPAPVGVNMFAAMKTKSSTQHYWAT</sequence>
<keyword evidence="3" id="KW-1185">Reference proteome</keyword>
<evidence type="ECO:0000259" key="1">
    <source>
        <dbReference type="Pfam" id="PF10192"/>
    </source>
</evidence>
<name>A0A1Q9D6Y2_SYMMI</name>
<accession>A0A1Q9D6Y2</accession>
<dbReference type="GO" id="GO:0007186">
    <property type="term" value="P:G protein-coupled receptor signaling pathway"/>
    <property type="evidence" value="ECO:0007669"/>
    <property type="project" value="InterPro"/>
</dbReference>
<dbReference type="PANTHER" id="PTHR23252">
    <property type="entry name" value="INTIMAL THICKNESS RECEPTOR-RELATED"/>
    <property type="match status" value="1"/>
</dbReference>
<gene>
    <name evidence="2" type="ORF">AK812_SmicGene27417</name>
</gene>
<protein>
    <recommendedName>
        <fullName evidence="1">GPR180/TMEM145 transmembrane domain-containing protein</fullName>
    </recommendedName>
</protein>
<dbReference type="PANTHER" id="PTHR23252:SF24">
    <property type="entry name" value="TRANSMEMBRANE PROTEIN 145"/>
    <property type="match status" value="1"/>
</dbReference>
<dbReference type="Proteomes" id="UP000186817">
    <property type="component" value="Unassembled WGS sequence"/>
</dbReference>
<dbReference type="InterPro" id="IPR047831">
    <property type="entry name" value="GPR180/TMEM145"/>
</dbReference>
<evidence type="ECO:0000313" key="3">
    <source>
        <dbReference type="Proteomes" id="UP000186817"/>
    </source>
</evidence>
<dbReference type="OrthoDB" id="45670at2759"/>